<dbReference type="PANTHER" id="PTHR43187">
    <property type="entry name" value="GLUTAMINE AMIDOTRANSFERASE DUG3-RELATED"/>
    <property type="match status" value="1"/>
</dbReference>
<dbReference type="InterPro" id="IPR029055">
    <property type="entry name" value="Ntn_hydrolases_N"/>
</dbReference>
<evidence type="ECO:0000256" key="1">
    <source>
        <dbReference type="ARBA" id="ARBA00022962"/>
    </source>
</evidence>
<keyword evidence="4" id="KW-1185">Reference proteome</keyword>
<evidence type="ECO:0000259" key="2">
    <source>
        <dbReference type="PROSITE" id="PS51278"/>
    </source>
</evidence>
<sequence length="268" mass="29602">MCRWVAYRGRRRFLEDLITSPAHSLIDQSQCATEAKTATNGDGFGIAWYGERDEPGHYRDILPAWSDDNLRSLARQIGSGLFLAHVRASTAGRTTRDNCHPFVHGRWSFMHNGQLGDFERLERRLEARLDDALYGERKGSTDSELLFLLALEFGLEKNPKLALEAALGFVLREAIALGIRPLIRFTAALSDGRALYCVRYATDRHAPTLYSGAMCPLTGDGHCLVSEPFDEDAGRWSEIPSGSFVTVSDRGVAVEPFDPSGAVQAIAV</sequence>
<name>A0ABT4VQK6_9HYPH</name>
<dbReference type="RefSeq" id="WP_271090107.1">
    <property type="nucleotide sequence ID" value="NZ_JAPJZH010000007.1"/>
</dbReference>
<dbReference type="InterPro" id="IPR052373">
    <property type="entry name" value="Gamma-glu_amide_hydrolase"/>
</dbReference>
<comment type="caution">
    <text evidence="3">The sequence shown here is derived from an EMBL/GenBank/DDBJ whole genome shotgun (WGS) entry which is preliminary data.</text>
</comment>
<dbReference type="PROSITE" id="PS51278">
    <property type="entry name" value="GATASE_TYPE_2"/>
    <property type="match status" value="1"/>
</dbReference>
<dbReference type="CDD" id="cd01908">
    <property type="entry name" value="YafJ"/>
    <property type="match status" value="1"/>
</dbReference>
<dbReference type="Pfam" id="PF13230">
    <property type="entry name" value="GATase_4"/>
    <property type="match status" value="1"/>
</dbReference>
<evidence type="ECO:0000313" key="3">
    <source>
        <dbReference type="EMBL" id="MDA4846367.1"/>
    </source>
</evidence>
<feature type="domain" description="Glutamine amidotransferase type-2" evidence="2">
    <location>
        <begin position="2"/>
        <end position="250"/>
    </location>
</feature>
<dbReference type="Gene3D" id="3.60.20.10">
    <property type="entry name" value="Glutamine Phosphoribosylpyrophosphate, subunit 1, domain 1"/>
    <property type="match status" value="1"/>
</dbReference>
<dbReference type="PANTHER" id="PTHR43187:SF1">
    <property type="entry name" value="GLUTAMINE AMIDOTRANSFERASE DUG3-RELATED"/>
    <property type="match status" value="1"/>
</dbReference>
<proteinExistence type="predicted"/>
<protein>
    <submittedName>
        <fullName evidence="3">Class II glutamine amidotransferase</fullName>
    </submittedName>
</protein>
<reference evidence="3" key="1">
    <citation type="submission" date="2022-11" db="EMBL/GenBank/DDBJ databases">
        <title>Hoeflea poritis sp. nov., isolated from scleractinian coral Porites lutea.</title>
        <authorList>
            <person name="Zhang G."/>
            <person name="Wei Q."/>
            <person name="Cai L."/>
        </authorList>
    </citation>
    <scope>NUCLEOTIDE SEQUENCE</scope>
    <source>
        <strain evidence="3">E7-10</strain>
    </source>
</reference>
<dbReference type="InterPro" id="IPR026869">
    <property type="entry name" value="EgtC-like"/>
</dbReference>
<gene>
    <name evidence="3" type="ORF">OOZ53_13455</name>
</gene>
<accession>A0ABT4VQK6</accession>
<evidence type="ECO:0000313" key="4">
    <source>
        <dbReference type="Proteomes" id="UP001148313"/>
    </source>
</evidence>
<dbReference type="EMBL" id="JAPJZH010000007">
    <property type="protein sequence ID" value="MDA4846367.1"/>
    <property type="molecule type" value="Genomic_DNA"/>
</dbReference>
<dbReference type="Proteomes" id="UP001148313">
    <property type="component" value="Unassembled WGS sequence"/>
</dbReference>
<organism evidence="3 4">
    <name type="scientific">Hoeflea poritis</name>
    <dbReference type="NCBI Taxonomy" id="2993659"/>
    <lineage>
        <taxon>Bacteria</taxon>
        <taxon>Pseudomonadati</taxon>
        <taxon>Pseudomonadota</taxon>
        <taxon>Alphaproteobacteria</taxon>
        <taxon>Hyphomicrobiales</taxon>
        <taxon>Rhizobiaceae</taxon>
        <taxon>Hoeflea</taxon>
    </lineage>
</organism>
<dbReference type="SUPFAM" id="SSF56235">
    <property type="entry name" value="N-terminal nucleophile aminohydrolases (Ntn hydrolases)"/>
    <property type="match status" value="1"/>
</dbReference>
<keyword evidence="1 3" id="KW-0315">Glutamine amidotransferase</keyword>
<dbReference type="InterPro" id="IPR017932">
    <property type="entry name" value="GATase_2_dom"/>
</dbReference>